<proteinExistence type="predicted"/>
<organism evidence="1 2">
    <name type="scientific">Lactuca virosa</name>
    <dbReference type="NCBI Taxonomy" id="75947"/>
    <lineage>
        <taxon>Eukaryota</taxon>
        <taxon>Viridiplantae</taxon>
        <taxon>Streptophyta</taxon>
        <taxon>Embryophyta</taxon>
        <taxon>Tracheophyta</taxon>
        <taxon>Spermatophyta</taxon>
        <taxon>Magnoliopsida</taxon>
        <taxon>eudicotyledons</taxon>
        <taxon>Gunneridae</taxon>
        <taxon>Pentapetalae</taxon>
        <taxon>asterids</taxon>
        <taxon>campanulids</taxon>
        <taxon>Asterales</taxon>
        <taxon>Asteraceae</taxon>
        <taxon>Cichorioideae</taxon>
        <taxon>Cichorieae</taxon>
        <taxon>Lactucinae</taxon>
        <taxon>Lactuca</taxon>
    </lineage>
</organism>
<dbReference type="Proteomes" id="UP001157418">
    <property type="component" value="Unassembled WGS sequence"/>
</dbReference>
<dbReference type="AlphaFoldDB" id="A0AAU9LXJ0"/>
<sequence>MSEDFVCLSGGNSTSNSSGVVESLPWALKRINDEELDSIKQISLINYSEIHILTLSNLNSEGRNVGTDESSMAGAKKEHCPVIFSIKPLTESKEGFTEITTPLNDGREGGSLGQHDNGLHKWAAIKYLGQYDFNQTMDLMFMIKEKLGPHVNKAIDISFWTENNHVYPNQLASPSLTLAMAYVLQQNRRVRSSSRMEW</sequence>
<dbReference type="EMBL" id="CAKMRJ010001112">
    <property type="protein sequence ID" value="CAH1420578.1"/>
    <property type="molecule type" value="Genomic_DNA"/>
</dbReference>
<protein>
    <submittedName>
        <fullName evidence="1">Uncharacterized protein</fullName>
    </submittedName>
</protein>
<keyword evidence="2" id="KW-1185">Reference proteome</keyword>
<gene>
    <name evidence="1" type="ORF">LVIROSA_LOCUS8030</name>
</gene>
<name>A0AAU9LXJ0_9ASTR</name>
<accession>A0AAU9LXJ0</accession>
<evidence type="ECO:0000313" key="1">
    <source>
        <dbReference type="EMBL" id="CAH1420578.1"/>
    </source>
</evidence>
<comment type="caution">
    <text evidence="1">The sequence shown here is derived from an EMBL/GenBank/DDBJ whole genome shotgun (WGS) entry which is preliminary data.</text>
</comment>
<evidence type="ECO:0000313" key="2">
    <source>
        <dbReference type="Proteomes" id="UP001157418"/>
    </source>
</evidence>
<reference evidence="1 2" key="1">
    <citation type="submission" date="2022-01" db="EMBL/GenBank/DDBJ databases">
        <authorList>
            <person name="Xiong W."/>
            <person name="Schranz E."/>
        </authorList>
    </citation>
    <scope>NUCLEOTIDE SEQUENCE [LARGE SCALE GENOMIC DNA]</scope>
</reference>